<feature type="region of interest" description="Disordered" evidence="1">
    <location>
        <begin position="1"/>
        <end position="84"/>
    </location>
</feature>
<reference evidence="2" key="2">
    <citation type="journal article" date="2015" name="Data Brief">
        <title>Shoot transcriptome of the giant reed, Arundo donax.</title>
        <authorList>
            <person name="Barrero R.A."/>
            <person name="Guerrero F.D."/>
            <person name="Moolhuijzen P."/>
            <person name="Goolsby J.A."/>
            <person name="Tidwell J."/>
            <person name="Bellgard S.E."/>
            <person name="Bellgard M.I."/>
        </authorList>
    </citation>
    <scope>NUCLEOTIDE SEQUENCE</scope>
    <source>
        <tissue evidence="2">Shoot tissue taken approximately 20 cm above the soil surface</tissue>
    </source>
</reference>
<protein>
    <submittedName>
        <fullName evidence="2">Uncharacterized protein</fullName>
    </submittedName>
</protein>
<evidence type="ECO:0000313" key="2">
    <source>
        <dbReference type="EMBL" id="JAE30198.1"/>
    </source>
</evidence>
<organism evidence="2">
    <name type="scientific">Arundo donax</name>
    <name type="common">Giant reed</name>
    <name type="synonym">Donax arundinaceus</name>
    <dbReference type="NCBI Taxonomy" id="35708"/>
    <lineage>
        <taxon>Eukaryota</taxon>
        <taxon>Viridiplantae</taxon>
        <taxon>Streptophyta</taxon>
        <taxon>Embryophyta</taxon>
        <taxon>Tracheophyta</taxon>
        <taxon>Spermatophyta</taxon>
        <taxon>Magnoliopsida</taxon>
        <taxon>Liliopsida</taxon>
        <taxon>Poales</taxon>
        <taxon>Poaceae</taxon>
        <taxon>PACMAD clade</taxon>
        <taxon>Arundinoideae</taxon>
        <taxon>Arundineae</taxon>
        <taxon>Arundo</taxon>
    </lineage>
</organism>
<sequence length="84" mass="9326">MAPQRSPSSGDSGDASNPARNHKSNHQNHQIHSILRINSPDSSTIGQVSALERRIGSYQHTSRRKRGQDDDPRWKKGKRGGEAQ</sequence>
<feature type="compositionally biased region" description="Polar residues" evidence="1">
    <location>
        <begin position="1"/>
        <end position="19"/>
    </location>
</feature>
<evidence type="ECO:0000256" key="1">
    <source>
        <dbReference type="SAM" id="MobiDB-lite"/>
    </source>
</evidence>
<proteinExistence type="predicted"/>
<dbReference type="AlphaFoldDB" id="A0A0A9HBB3"/>
<name>A0A0A9HBB3_ARUDO</name>
<accession>A0A0A9HBB3</accession>
<reference evidence="2" key="1">
    <citation type="submission" date="2014-09" db="EMBL/GenBank/DDBJ databases">
        <authorList>
            <person name="Magalhaes I.L.F."/>
            <person name="Oliveira U."/>
            <person name="Santos F.R."/>
            <person name="Vidigal T.H.D.A."/>
            <person name="Brescovit A.D."/>
            <person name="Santos A.J."/>
        </authorList>
    </citation>
    <scope>NUCLEOTIDE SEQUENCE</scope>
    <source>
        <tissue evidence="2">Shoot tissue taken approximately 20 cm above the soil surface</tissue>
    </source>
</reference>
<feature type="compositionally biased region" description="Basic and acidic residues" evidence="1">
    <location>
        <begin position="67"/>
        <end position="84"/>
    </location>
</feature>
<dbReference type="EMBL" id="GBRH01167698">
    <property type="protein sequence ID" value="JAE30198.1"/>
    <property type="molecule type" value="Transcribed_RNA"/>
</dbReference>